<dbReference type="SMART" id="SM00155">
    <property type="entry name" value="PLDc"/>
    <property type="match status" value="2"/>
</dbReference>
<dbReference type="CDD" id="cd09159">
    <property type="entry name" value="PLDc_ybhO_like_2"/>
    <property type="match status" value="1"/>
</dbReference>
<keyword evidence="6" id="KW-1133">Transmembrane helix</keyword>
<dbReference type="InterPro" id="IPR022924">
    <property type="entry name" value="Cardiolipin_synthase"/>
</dbReference>
<name>A0A1W9KTP3_9BURK</name>
<feature type="domain" description="PLD phosphodiesterase" evidence="10">
    <location>
        <begin position="379"/>
        <end position="406"/>
    </location>
</feature>
<keyword evidence="7" id="KW-0472">Membrane</keyword>
<feature type="chain" id="PRO_5010868509" description="Cardiolipin synthase" evidence="9">
    <location>
        <begin position="27"/>
        <end position="466"/>
    </location>
</feature>
<dbReference type="SUPFAM" id="SSF56024">
    <property type="entry name" value="Phospholipase D/nuclease"/>
    <property type="match status" value="2"/>
</dbReference>
<comment type="caution">
    <text evidence="11">The sequence shown here is derived from an EMBL/GenBank/DDBJ whole genome shotgun (WGS) entry which is preliminary data.</text>
</comment>
<feature type="signal peptide" evidence="9">
    <location>
        <begin position="1"/>
        <end position="26"/>
    </location>
</feature>
<dbReference type="Pfam" id="PF13091">
    <property type="entry name" value="PLDc_2"/>
    <property type="match status" value="2"/>
</dbReference>
<evidence type="ECO:0000256" key="8">
    <source>
        <dbReference type="NCBIfam" id="TIGR04265"/>
    </source>
</evidence>
<gene>
    <name evidence="11" type="ORF">BWK72_12620</name>
</gene>
<protein>
    <recommendedName>
        <fullName evidence="8">Cardiolipin synthase</fullName>
        <ecNumber evidence="8">2.7.8.-</ecNumber>
    </recommendedName>
</protein>
<dbReference type="Gene3D" id="3.30.870.10">
    <property type="entry name" value="Endonuclease Chain A"/>
    <property type="match status" value="2"/>
</dbReference>
<evidence type="ECO:0000256" key="7">
    <source>
        <dbReference type="ARBA" id="ARBA00023136"/>
    </source>
</evidence>
<evidence type="ECO:0000256" key="6">
    <source>
        <dbReference type="ARBA" id="ARBA00022989"/>
    </source>
</evidence>
<keyword evidence="4" id="KW-0812">Transmembrane</keyword>
<dbReference type="GO" id="GO:0032049">
    <property type="term" value="P:cardiolipin biosynthetic process"/>
    <property type="evidence" value="ECO:0007669"/>
    <property type="project" value="UniProtKB-UniRule"/>
</dbReference>
<dbReference type="GO" id="GO:0008808">
    <property type="term" value="F:cardiolipin synthase activity"/>
    <property type="evidence" value="ECO:0007669"/>
    <property type="project" value="UniProtKB-UniRule"/>
</dbReference>
<keyword evidence="2" id="KW-1003">Cell membrane</keyword>
<evidence type="ECO:0000256" key="2">
    <source>
        <dbReference type="ARBA" id="ARBA00022475"/>
    </source>
</evidence>
<evidence type="ECO:0000313" key="11">
    <source>
        <dbReference type="EMBL" id="OQW87736.1"/>
    </source>
</evidence>
<dbReference type="InterPro" id="IPR001736">
    <property type="entry name" value="PLipase_D/transphosphatidylase"/>
</dbReference>
<evidence type="ECO:0000256" key="9">
    <source>
        <dbReference type="SAM" id="SignalP"/>
    </source>
</evidence>
<evidence type="ECO:0000313" key="12">
    <source>
        <dbReference type="Proteomes" id="UP000192505"/>
    </source>
</evidence>
<keyword evidence="3" id="KW-0808">Transferase</keyword>
<dbReference type="GO" id="GO:0005886">
    <property type="term" value="C:plasma membrane"/>
    <property type="evidence" value="ECO:0007669"/>
    <property type="project" value="UniProtKB-SubCell"/>
</dbReference>
<organism evidence="11 12">
    <name type="scientific">Rhodoferax ferrireducens</name>
    <dbReference type="NCBI Taxonomy" id="192843"/>
    <lineage>
        <taxon>Bacteria</taxon>
        <taxon>Pseudomonadati</taxon>
        <taxon>Pseudomonadota</taxon>
        <taxon>Betaproteobacteria</taxon>
        <taxon>Burkholderiales</taxon>
        <taxon>Comamonadaceae</taxon>
        <taxon>Rhodoferax</taxon>
    </lineage>
</organism>
<dbReference type="CDD" id="cd09110">
    <property type="entry name" value="PLDc_CLS_1"/>
    <property type="match status" value="1"/>
</dbReference>
<dbReference type="PANTHER" id="PTHR21248">
    <property type="entry name" value="CARDIOLIPIN SYNTHASE"/>
    <property type="match status" value="1"/>
</dbReference>
<comment type="subcellular location">
    <subcellularLocation>
        <location evidence="1">Cell membrane</location>
    </subcellularLocation>
</comment>
<evidence type="ECO:0000256" key="5">
    <source>
        <dbReference type="ARBA" id="ARBA00022737"/>
    </source>
</evidence>
<evidence type="ECO:0000256" key="3">
    <source>
        <dbReference type="ARBA" id="ARBA00022679"/>
    </source>
</evidence>
<proteinExistence type="predicted"/>
<dbReference type="InterPro" id="IPR025202">
    <property type="entry name" value="PLD-like_dom"/>
</dbReference>
<evidence type="ECO:0000256" key="1">
    <source>
        <dbReference type="ARBA" id="ARBA00004236"/>
    </source>
</evidence>
<keyword evidence="5" id="KW-0677">Repeat</keyword>
<keyword evidence="9" id="KW-0732">Signal</keyword>
<dbReference type="EMBL" id="MTEI01000007">
    <property type="protein sequence ID" value="OQW87736.1"/>
    <property type="molecule type" value="Genomic_DNA"/>
</dbReference>
<dbReference type="Proteomes" id="UP000192505">
    <property type="component" value="Unassembled WGS sequence"/>
</dbReference>
<reference evidence="11 12" key="1">
    <citation type="submission" date="2017-01" db="EMBL/GenBank/DDBJ databases">
        <title>Novel large sulfur bacteria in the metagenomes of groundwater-fed chemosynthetic microbial mats in the Lake Huron basin.</title>
        <authorList>
            <person name="Sharrar A.M."/>
            <person name="Flood B.E."/>
            <person name="Bailey J.V."/>
            <person name="Jones D.S."/>
            <person name="Biddanda B."/>
            <person name="Ruberg S.A."/>
            <person name="Marcus D.N."/>
            <person name="Dick G.J."/>
        </authorList>
    </citation>
    <scope>NUCLEOTIDE SEQUENCE [LARGE SCALE GENOMIC DNA]</scope>
    <source>
        <strain evidence="11">A7</strain>
    </source>
</reference>
<dbReference type="EC" id="2.7.8.-" evidence="8"/>
<evidence type="ECO:0000259" key="10">
    <source>
        <dbReference type="PROSITE" id="PS50035"/>
    </source>
</evidence>
<dbReference type="PANTHER" id="PTHR21248:SF22">
    <property type="entry name" value="PHOSPHOLIPASE D"/>
    <property type="match status" value="1"/>
</dbReference>
<sequence>MPHSSNQQPLAVAVLLFGVFGTTACASLPDTQAILARHNAQAAQFESARGPVSKEKSAAIVRELKRKSGDIDILDKQIALEQAITDSPLVLGNQVTLLQDGPATYAAMFAAISSAQDHINMESYIIEDDAMGQAFAQVLIKKQREGVQVNLIYDSVGSLNTPRLFFDELAAAGVAVLEFNPVNPLASRGGAWLLNNRDHRKLLIVDGRTAFIGGINISSVYSSGSIIHRSPQPGVGNGAWRDTDLQIDGPVVAEFQKLFMQTWDKQRGKTLMPKNYTPALAPVGRDIVRAIGGSPDDPYSMVYLTLISAISNAEKQIYLTNAYFVPDPQLMQALIDAVARGVDVRLILPSYSDSALVFHAGRAQYTRLLAGGVKIFERQGALLHAKTAMIDGVWSTVGSSNLDWRSFMDNDEVNAVVLGREFALQMASMFAIDQAASIPITPQAWAERPLQFKLKEWLARVWERWL</sequence>
<feature type="domain" description="PLD phosphodiesterase" evidence="10">
    <location>
        <begin position="194"/>
        <end position="221"/>
    </location>
</feature>
<accession>A0A1W9KTP3</accession>
<dbReference type="PROSITE" id="PS50035">
    <property type="entry name" value="PLD"/>
    <property type="match status" value="2"/>
</dbReference>
<dbReference type="AlphaFoldDB" id="A0A1W9KTP3"/>
<evidence type="ECO:0000256" key="4">
    <source>
        <dbReference type="ARBA" id="ARBA00022692"/>
    </source>
</evidence>
<dbReference type="NCBIfam" id="TIGR04265">
    <property type="entry name" value="bac_cardiolipin"/>
    <property type="match status" value="1"/>
</dbReference>